<evidence type="ECO:0000256" key="1">
    <source>
        <dbReference type="ARBA" id="ARBA00005261"/>
    </source>
</evidence>
<dbReference type="GO" id="GO:0070628">
    <property type="term" value="F:proteasome binding"/>
    <property type="evidence" value="ECO:0007669"/>
    <property type="project" value="TreeGrafter"/>
</dbReference>
<keyword evidence="4" id="KW-0647">Proteasome</keyword>
<evidence type="ECO:0000256" key="3">
    <source>
        <dbReference type="ARBA" id="ARBA00023186"/>
    </source>
</evidence>
<comment type="similarity">
    <text evidence="1">Belongs to the PSMG1 family.</text>
</comment>
<keyword evidence="5" id="KW-1185">Reference proteome</keyword>
<dbReference type="Proteomes" id="UP000747542">
    <property type="component" value="Unassembled WGS sequence"/>
</dbReference>
<dbReference type="PANTHER" id="PTHR15069:SF1">
    <property type="entry name" value="PROTEASOME ASSEMBLY CHAPERONE 1"/>
    <property type="match status" value="1"/>
</dbReference>
<dbReference type="InterPro" id="IPR016565">
    <property type="entry name" value="Proteasome_assmbl_chp_1"/>
</dbReference>
<proteinExistence type="inferred from homology"/>
<comment type="caution">
    <text evidence="4">The sequence shown here is derived from an EMBL/GenBank/DDBJ whole genome shotgun (WGS) entry which is preliminary data.</text>
</comment>
<dbReference type="PANTHER" id="PTHR15069">
    <property type="entry name" value="PROTEASOME ASSEMBLY CHAPERONE 1"/>
    <property type="match status" value="1"/>
</dbReference>
<organism evidence="4 5">
    <name type="scientific">Homarus americanus</name>
    <name type="common">American lobster</name>
    <dbReference type="NCBI Taxonomy" id="6706"/>
    <lineage>
        <taxon>Eukaryota</taxon>
        <taxon>Metazoa</taxon>
        <taxon>Ecdysozoa</taxon>
        <taxon>Arthropoda</taxon>
        <taxon>Crustacea</taxon>
        <taxon>Multicrustacea</taxon>
        <taxon>Malacostraca</taxon>
        <taxon>Eumalacostraca</taxon>
        <taxon>Eucarida</taxon>
        <taxon>Decapoda</taxon>
        <taxon>Pleocyemata</taxon>
        <taxon>Astacidea</taxon>
        <taxon>Nephropoidea</taxon>
        <taxon>Nephropidae</taxon>
        <taxon>Homarus</taxon>
    </lineage>
</organism>
<dbReference type="AlphaFoldDB" id="A0A8J5JQX5"/>
<dbReference type="Pfam" id="PF16094">
    <property type="entry name" value="PAC1"/>
    <property type="match status" value="1"/>
</dbReference>
<evidence type="ECO:0000313" key="5">
    <source>
        <dbReference type="Proteomes" id="UP000747542"/>
    </source>
</evidence>
<dbReference type="GO" id="GO:0000502">
    <property type="term" value="C:proteasome complex"/>
    <property type="evidence" value="ECO:0007669"/>
    <property type="project" value="UniProtKB-KW"/>
</dbReference>
<sequence>MATFFGEVREVSSRAYDEDEEDDDNVVVSYKVKEELNKEGLEKIPNVKAVIISHGKLATDFCEALVLSEKCINVGTLGVEVQGQTDCEDTGDFHPRHPTPSQLFMSPQSLLVCCVSKDVKAVVASQFAQVLLGLLKSSCMVMVLSSHHYGALKGSYEPQGEDNCVVHSLHSPAFSDSPVYPRLPQPATIDSVPAAVLTECVVGSRPCVLYSVYTETYSTGDLDLVVDALIKVFQTGPFKKFMPASLKQNKLHQYRAKNPQNETLDRYM</sequence>
<dbReference type="OrthoDB" id="17536at2759"/>
<accession>A0A8J5JQX5</accession>
<dbReference type="GO" id="GO:0080129">
    <property type="term" value="P:proteasome core complex assembly"/>
    <property type="evidence" value="ECO:0007669"/>
    <property type="project" value="TreeGrafter"/>
</dbReference>
<keyword evidence="3" id="KW-0143">Chaperone</keyword>
<gene>
    <name evidence="4" type="primary">psmg1-L</name>
    <name evidence="4" type="ORF">Hamer_G004164</name>
</gene>
<dbReference type="EMBL" id="JAHLQT010033114">
    <property type="protein sequence ID" value="KAG7159524.1"/>
    <property type="molecule type" value="Genomic_DNA"/>
</dbReference>
<reference evidence="4" key="1">
    <citation type="journal article" date="2021" name="Sci. Adv.">
        <title>The American lobster genome reveals insights on longevity, neural, and immune adaptations.</title>
        <authorList>
            <person name="Polinski J.M."/>
            <person name="Zimin A.V."/>
            <person name="Clark K.F."/>
            <person name="Kohn A.B."/>
            <person name="Sadowski N."/>
            <person name="Timp W."/>
            <person name="Ptitsyn A."/>
            <person name="Khanna P."/>
            <person name="Romanova D.Y."/>
            <person name="Williams P."/>
            <person name="Greenwood S.J."/>
            <person name="Moroz L.L."/>
            <person name="Walt D.R."/>
            <person name="Bodnar A.G."/>
        </authorList>
    </citation>
    <scope>NUCLEOTIDE SEQUENCE</scope>
    <source>
        <strain evidence="4">GMGI-L3</strain>
    </source>
</reference>
<evidence type="ECO:0000256" key="2">
    <source>
        <dbReference type="ARBA" id="ARBA00019180"/>
    </source>
</evidence>
<evidence type="ECO:0000313" key="4">
    <source>
        <dbReference type="EMBL" id="KAG7159524.1"/>
    </source>
</evidence>
<name>A0A8J5JQX5_HOMAM</name>
<protein>
    <recommendedName>
        <fullName evidence="2">Proteasome assembly chaperone 1</fullName>
    </recommendedName>
</protein>
<dbReference type="GO" id="GO:0005783">
    <property type="term" value="C:endoplasmic reticulum"/>
    <property type="evidence" value="ECO:0007669"/>
    <property type="project" value="InterPro"/>
</dbReference>